<proteinExistence type="predicted"/>
<reference evidence="2" key="1">
    <citation type="submission" date="2024-06" db="EMBL/GenBank/DDBJ databases">
        <title>Streptomyces sp. strain HUAS MG91 genome sequences.</title>
        <authorList>
            <person name="Mo P."/>
        </authorList>
    </citation>
    <scope>NUCLEOTIDE SEQUENCE</scope>
    <source>
        <strain evidence="2">HUAS MG91</strain>
    </source>
</reference>
<dbReference type="AlphaFoldDB" id="A0AAU8J1M3"/>
<feature type="chain" id="PRO_5043862957" description="Secreted protein" evidence="1">
    <location>
        <begin position="28"/>
        <end position="116"/>
    </location>
</feature>
<evidence type="ECO:0000313" key="2">
    <source>
        <dbReference type="EMBL" id="XCJ73848.1"/>
    </source>
</evidence>
<keyword evidence="1" id="KW-0732">Signal</keyword>
<evidence type="ECO:0008006" key="3">
    <source>
        <dbReference type="Google" id="ProtNLM"/>
    </source>
</evidence>
<gene>
    <name evidence="2" type="ORF">ABII15_29535</name>
</gene>
<sequence>MTMKRTKLVAAAVLALGLALPTTTAVAKTLTGGGVTATTPYSSDSGLISVYDGSNDDDPGKAEYYRHDSAGTKRTLWNKSGYKTRVTSGDGSAIIKFQACDENNASPDDCSGWGAP</sequence>
<name>A0AAU8J1M3_9ACTN</name>
<organism evidence="2">
    <name type="scientific">Streptomyces tabacisoli</name>
    <dbReference type="NCBI Taxonomy" id="3156398"/>
    <lineage>
        <taxon>Bacteria</taxon>
        <taxon>Bacillati</taxon>
        <taxon>Actinomycetota</taxon>
        <taxon>Actinomycetes</taxon>
        <taxon>Kitasatosporales</taxon>
        <taxon>Streptomycetaceae</taxon>
        <taxon>Streptomyces</taxon>
    </lineage>
</organism>
<dbReference type="EMBL" id="CP159534">
    <property type="protein sequence ID" value="XCJ73848.1"/>
    <property type="molecule type" value="Genomic_DNA"/>
</dbReference>
<dbReference type="RefSeq" id="WP_353945298.1">
    <property type="nucleotide sequence ID" value="NZ_CP159534.1"/>
</dbReference>
<accession>A0AAU8J1M3</accession>
<evidence type="ECO:0000256" key="1">
    <source>
        <dbReference type="SAM" id="SignalP"/>
    </source>
</evidence>
<feature type="signal peptide" evidence="1">
    <location>
        <begin position="1"/>
        <end position="27"/>
    </location>
</feature>
<dbReference type="KEGG" id="stac:ABII15_29535"/>
<protein>
    <recommendedName>
        <fullName evidence="3">Secreted protein</fullName>
    </recommendedName>
</protein>